<evidence type="ECO:0000256" key="6">
    <source>
        <dbReference type="ARBA" id="ARBA00023065"/>
    </source>
</evidence>
<feature type="transmembrane region" description="Helical" evidence="8">
    <location>
        <begin position="334"/>
        <end position="355"/>
    </location>
</feature>
<keyword evidence="3" id="KW-0813">Transport</keyword>
<evidence type="ECO:0000256" key="8">
    <source>
        <dbReference type="SAM" id="Phobius"/>
    </source>
</evidence>
<keyword evidence="7 8" id="KW-0472">Membrane</keyword>
<dbReference type="InterPro" id="IPR002490">
    <property type="entry name" value="V-ATPase_116kDa_su"/>
</dbReference>
<comment type="similarity">
    <text evidence="2">Belongs to the V-ATPase 116 kDa subunit family.</text>
</comment>
<evidence type="ECO:0000313" key="10">
    <source>
        <dbReference type="Proteomes" id="UP001589608"/>
    </source>
</evidence>
<dbReference type="PANTHER" id="PTHR11629:SF63">
    <property type="entry name" value="V-TYPE PROTON ATPASE SUBUNIT A"/>
    <property type="match status" value="1"/>
</dbReference>
<keyword evidence="6" id="KW-0406">Ion transport</keyword>
<sequence>MSTVRRFLPVRMQRVALTARDEDLAAVLEVVGAAGTVELEPVAGGDRGADPLTAMLTGATHRDCCAALPGWCPADARAPLAAHIAPFGGALVPLPAPPGVDPPTLLAPAGAAHRAFAPLVRTYGTVPYTDLDPTLPAGIAYVLMFGMMFADTGHGLLLAAAALVLRGRGRHRLRRLHPLWPLLLAAGLVSAAFGALFGECFGPTGLVPALWLEPMADPVRLLVAGVVLGGVLLGAAYTAGVVNRWREGGATAALYAPSGLAGAGVFAGAAAVAAGLYAGRVPIAAAGAGLALAGLGLAAAGLRAAAGKGGAAVAQIAVQLFDLVIRVGANVVSFARLAAFGLTHAALGAVVWAGATAAWQLGGGWPVAGVALFVAGNAVTFGLEALVAGVQALRLEYYELFSRVFESTGRPFRPWRLTPAGKEEVHA</sequence>
<comment type="subcellular location">
    <subcellularLocation>
        <location evidence="1">Membrane</location>
        <topology evidence="1">Multi-pass membrane protein</topology>
    </subcellularLocation>
</comment>
<feature type="transmembrane region" description="Helical" evidence="8">
    <location>
        <begin position="139"/>
        <end position="165"/>
    </location>
</feature>
<protein>
    <submittedName>
        <fullName evidence="9">V-type ATPase 116kDa subunit family protein</fullName>
    </submittedName>
</protein>
<name>A0ABV5MAG3_9ACTN</name>
<feature type="transmembrane region" description="Helical" evidence="8">
    <location>
        <begin position="177"/>
        <end position="198"/>
    </location>
</feature>
<organism evidence="9 10">
    <name type="scientific">Dactylosporangium vinaceum</name>
    <dbReference type="NCBI Taxonomy" id="53362"/>
    <lineage>
        <taxon>Bacteria</taxon>
        <taxon>Bacillati</taxon>
        <taxon>Actinomycetota</taxon>
        <taxon>Actinomycetes</taxon>
        <taxon>Micromonosporales</taxon>
        <taxon>Micromonosporaceae</taxon>
        <taxon>Dactylosporangium</taxon>
    </lineage>
</organism>
<keyword evidence="4 8" id="KW-0812">Transmembrane</keyword>
<evidence type="ECO:0000256" key="2">
    <source>
        <dbReference type="ARBA" id="ARBA00009904"/>
    </source>
</evidence>
<evidence type="ECO:0000256" key="4">
    <source>
        <dbReference type="ARBA" id="ARBA00022692"/>
    </source>
</evidence>
<feature type="transmembrane region" description="Helical" evidence="8">
    <location>
        <begin position="283"/>
        <end position="302"/>
    </location>
</feature>
<feature type="transmembrane region" description="Helical" evidence="8">
    <location>
        <begin position="254"/>
        <end position="277"/>
    </location>
</feature>
<dbReference type="Proteomes" id="UP001589608">
    <property type="component" value="Unassembled WGS sequence"/>
</dbReference>
<keyword evidence="10" id="KW-1185">Reference proteome</keyword>
<evidence type="ECO:0000256" key="3">
    <source>
        <dbReference type="ARBA" id="ARBA00022448"/>
    </source>
</evidence>
<evidence type="ECO:0000256" key="5">
    <source>
        <dbReference type="ARBA" id="ARBA00022989"/>
    </source>
</evidence>
<evidence type="ECO:0000256" key="7">
    <source>
        <dbReference type="ARBA" id="ARBA00023136"/>
    </source>
</evidence>
<dbReference type="RefSeq" id="WP_223093079.1">
    <property type="nucleotide sequence ID" value="NZ_CP061913.1"/>
</dbReference>
<evidence type="ECO:0000313" key="9">
    <source>
        <dbReference type="EMBL" id="MFB9445855.1"/>
    </source>
</evidence>
<dbReference type="Pfam" id="PF01496">
    <property type="entry name" value="V_ATPase_I"/>
    <property type="match status" value="1"/>
</dbReference>
<gene>
    <name evidence="9" type="ORF">ACFFTR_22470</name>
</gene>
<reference evidence="9 10" key="1">
    <citation type="submission" date="2024-09" db="EMBL/GenBank/DDBJ databases">
        <authorList>
            <person name="Sun Q."/>
            <person name="Mori K."/>
        </authorList>
    </citation>
    <scope>NUCLEOTIDE SEQUENCE [LARGE SCALE GENOMIC DNA]</scope>
    <source>
        <strain evidence="9 10">JCM 3307</strain>
    </source>
</reference>
<keyword evidence="5 8" id="KW-1133">Transmembrane helix</keyword>
<proteinExistence type="inferred from homology"/>
<dbReference type="EMBL" id="JBHMCA010000043">
    <property type="protein sequence ID" value="MFB9445855.1"/>
    <property type="molecule type" value="Genomic_DNA"/>
</dbReference>
<feature type="transmembrane region" description="Helical" evidence="8">
    <location>
        <begin position="367"/>
        <end position="393"/>
    </location>
</feature>
<evidence type="ECO:0000256" key="1">
    <source>
        <dbReference type="ARBA" id="ARBA00004141"/>
    </source>
</evidence>
<accession>A0ABV5MAG3</accession>
<comment type="caution">
    <text evidence="9">The sequence shown here is derived from an EMBL/GenBank/DDBJ whole genome shotgun (WGS) entry which is preliminary data.</text>
</comment>
<dbReference type="PANTHER" id="PTHR11629">
    <property type="entry name" value="VACUOLAR PROTON ATPASES"/>
    <property type="match status" value="1"/>
</dbReference>
<feature type="transmembrane region" description="Helical" evidence="8">
    <location>
        <begin position="218"/>
        <end position="242"/>
    </location>
</feature>